<dbReference type="Gene3D" id="3.60.10.10">
    <property type="entry name" value="Endonuclease/exonuclease/phosphatase"/>
    <property type="match status" value="1"/>
</dbReference>
<dbReference type="PANTHER" id="PTHR42834">
    <property type="entry name" value="ENDONUCLEASE/EXONUCLEASE/PHOSPHATASE FAMILY PROTEIN (AFU_ORTHOLOGUE AFUA_3G09210)"/>
    <property type="match status" value="1"/>
</dbReference>
<evidence type="ECO:0000313" key="2">
    <source>
        <dbReference type="EMBL" id="OKH45600.1"/>
    </source>
</evidence>
<dbReference type="AlphaFoldDB" id="A0A1U7J129"/>
<dbReference type="RefSeq" id="WP_073610004.1">
    <property type="nucleotide sequence ID" value="NZ_MRCG01000016.1"/>
</dbReference>
<organism evidence="2 3">
    <name type="scientific">Phormidium tenue NIES-30</name>
    <dbReference type="NCBI Taxonomy" id="549789"/>
    <lineage>
        <taxon>Bacteria</taxon>
        <taxon>Bacillati</taxon>
        <taxon>Cyanobacteriota</taxon>
        <taxon>Cyanophyceae</taxon>
        <taxon>Oscillatoriophycideae</taxon>
        <taxon>Oscillatoriales</taxon>
        <taxon>Oscillatoriaceae</taxon>
        <taxon>Phormidium</taxon>
    </lineage>
</organism>
<dbReference type="Pfam" id="PF03372">
    <property type="entry name" value="Exo_endo_phos"/>
    <property type="match status" value="1"/>
</dbReference>
<dbReference type="CDD" id="cd10283">
    <property type="entry name" value="MnuA_DNase1-like"/>
    <property type="match status" value="1"/>
</dbReference>
<gene>
    <name evidence="2" type="ORF">NIES30_18885</name>
</gene>
<feature type="domain" description="LTD" evidence="1">
    <location>
        <begin position="1"/>
        <end position="102"/>
    </location>
</feature>
<accession>A0A1U7J129</accession>
<dbReference type="STRING" id="549789.NIES30_18885"/>
<dbReference type="InterPro" id="IPR036691">
    <property type="entry name" value="Endo/exonu/phosph_ase_sf"/>
</dbReference>
<dbReference type="Proteomes" id="UP000185557">
    <property type="component" value="Unassembled WGS sequence"/>
</dbReference>
<evidence type="ECO:0000313" key="3">
    <source>
        <dbReference type="Proteomes" id="UP000185557"/>
    </source>
</evidence>
<dbReference type="InterPro" id="IPR005135">
    <property type="entry name" value="Endo/exonuclease/phosphatase"/>
</dbReference>
<proteinExistence type="predicted"/>
<name>A0A1U7J129_9CYAN</name>
<keyword evidence="3" id="KW-1185">Reference proteome</keyword>
<dbReference type="InterPro" id="IPR001322">
    <property type="entry name" value="Lamin_tail_dom"/>
</dbReference>
<dbReference type="CDD" id="cd04486">
    <property type="entry name" value="YhcR_OBF_like"/>
    <property type="match status" value="1"/>
</dbReference>
<comment type="caution">
    <text evidence="2">The sequence shown here is derived from an EMBL/GenBank/DDBJ whole genome shotgun (WGS) entry which is preliminary data.</text>
</comment>
<dbReference type="SUPFAM" id="SSF56219">
    <property type="entry name" value="DNase I-like"/>
    <property type="match status" value="1"/>
</dbReference>
<evidence type="ECO:0000259" key="1">
    <source>
        <dbReference type="PROSITE" id="PS51841"/>
    </source>
</evidence>
<dbReference type="PANTHER" id="PTHR42834:SF1">
    <property type="entry name" value="ENDONUCLEASE_EXONUCLEASE_PHOSPHATASE FAMILY PROTEIN (AFU_ORTHOLOGUE AFUA_3G09210)"/>
    <property type="match status" value="1"/>
</dbReference>
<dbReference type="EMBL" id="MRCG01000016">
    <property type="protein sequence ID" value="OKH45600.1"/>
    <property type="molecule type" value="Genomic_DNA"/>
</dbReference>
<reference evidence="2 3" key="1">
    <citation type="submission" date="2016-11" db="EMBL/GenBank/DDBJ databases">
        <title>Draft Genome Sequences of Nine Cyanobacterial Strains from Diverse Habitats.</title>
        <authorList>
            <person name="Zhu T."/>
            <person name="Hou S."/>
            <person name="Lu X."/>
            <person name="Hess W.R."/>
        </authorList>
    </citation>
    <scope>NUCLEOTIDE SEQUENCE [LARGE SCALE GENOMIC DNA]</scope>
    <source>
        <strain evidence="2 3">NIES-30</strain>
    </source>
</reference>
<dbReference type="InterPro" id="IPR011049">
    <property type="entry name" value="Serralysin-like_metalloprot_C"/>
</dbReference>
<dbReference type="SUPFAM" id="SSF51120">
    <property type="entry name" value="beta-Roll"/>
    <property type="match status" value="1"/>
</dbReference>
<keyword evidence="2" id="KW-0540">Nuclease</keyword>
<dbReference type="OrthoDB" id="9768561at2"/>
<dbReference type="PROSITE" id="PS51841">
    <property type="entry name" value="LTD"/>
    <property type="match status" value="1"/>
</dbReference>
<dbReference type="GO" id="GO:0004519">
    <property type="term" value="F:endonuclease activity"/>
    <property type="evidence" value="ECO:0007669"/>
    <property type="project" value="UniProtKB-KW"/>
</dbReference>
<keyword evidence="2" id="KW-0255">Endonuclease</keyword>
<sequence>MATSVFISELHYDNTGTDVGEFIEIAAPVGTDLAGYSLVLYNGNGGTVYGTVALSGVVANQSDGWGTIVVDFPSNGLQNGAPDGVALVDAEGTVLEFLSYEGAFSAVGGPANGLTSVDIGVAEDGDTPIGQSLQRIDGVWTGPLTATKGAVNSPNNGGGDGGGDLEPTAIYTIQGAGHSSALVGQAVSTMGIVTAVDTNGFYLQDAVGDSNIATSDAIFVFTGSAPTVAVGHELQVTGTVSEFTPGGASTRNLSTTQLGGSLTITTLSTGNELPEAVVLGQGDRVPPTENIDNDDFGSFDPVTDGIDFFESLEGMRVTAQDLRVVNGTNGFGEIFGVVDNGTGATGLSDRGTLNLSPDDFNPERVQVQFDSGVFDFAFPDVNVGDNLGDVTGVVNYDFGNFQIVATEDFTDQIQRGELAPEVSTLVGGNDQLTVASYNVLNLDPNDGDGDADIANGQFAAIAQQIVNNLNTPDILALQEVQDNSGSANDGVTAANVTLQTLVEAIAAAGGPTYAFLDNPFILNNASGGQPGANIRTAYLYDPSRVDLVEGSVATIGGQAQGETFAGARLPLVADFEFNGETVTLVNNHFSSKGGSAPILGTEQPFEALQEDPTVNGSLDERQAQSEAVQDYVSGLLGGDPSANVVVLGDLNEFEFVSPVTGLESAGLTNLTNSLDPNERYSYIFQGNSQTLDHILVSDSLAATAEYDAVHVNAEFAEALQASDHDPVLARFTIEAPNVIEGTPQRDVLTGSNRSDIFLASGGPDLITTGGGRDRIVYTSTDQTGATITDFEVGTDRLVFTDLLASVGYTGSNPLVDGLVQIRSLGNSDRTQLSLELEGVVRRNQFTNFVTFQGVDAAELGNAENFVF</sequence>
<protein>
    <submittedName>
        <fullName evidence="2">Endonuclease</fullName>
    </submittedName>
</protein>
<keyword evidence="2" id="KW-0378">Hydrolase</keyword>